<dbReference type="EMBL" id="DSTT01000005">
    <property type="protein sequence ID" value="HFK23873.1"/>
    <property type="molecule type" value="Genomic_DNA"/>
</dbReference>
<dbReference type="GO" id="GO:0044210">
    <property type="term" value="P:'de novo' CTP biosynthetic process"/>
    <property type="evidence" value="ECO:0007669"/>
    <property type="project" value="UniProtKB-UniRule"/>
</dbReference>
<proteinExistence type="inferred from homology"/>
<dbReference type="UniPathway" id="UPA00159">
    <property type="reaction ID" value="UER00275"/>
</dbReference>
<evidence type="ECO:0000256" key="6">
    <source>
        <dbReference type="ARBA" id="ARBA00022741"/>
    </source>
</evidence>
<feature type="binding site" evidence="11">
    <location>
        <position position="169"/>
    </location>
    <ligand>
        <name>ATP</name>
        <dbReference type="ChEBI" id="CHEBI:30616"/>
    </ligand>
</feature>
<feature type="binding site" evidence="11">
    <location>
        <position position="75"/>
    </location>
    <ligand>
        <name>UMP</name>
        <dbReference type="ChEBI" id="CHEBI:57865"/>
    </ligand>
</feature>
<dbReference type="SUPFAM" id="SSF53633">
    <property type="entry name" value="Carbamate kinase-like"/>
    <property type="match status" value="1"/>
</dbReference>
<dbReference type="GO" id="GO:0005737">
    <property type="term" value="C:cytoplasm"/>
    <property type="evidence" value="ECO:0007669"/>
    <property type="project" value="UniProtKB-SubCell"/>
</dbReference>
<comment type="subcellular location">
    <subcellularLocation>
        <location evidence="1 11">Cytoplasm</location>
    </subcellularLocation>
</comment>
<dbReference type="HAMAP" id="MF_01220_B">
    <property type="entry name" value="PyrH_B"/>
    <property type="match status" value="1"/>
</dbReference>
<dbReference type="NCBIfam" id="TIGR02075">
    <property type="entry name" value="pyrH_bact"/>
    <property type="match status" value="1"/>
</dbReference>
<feature type="binding site" evidence="11">
    <location>
        <position position="59"/>
    </location>
    <ligand>
        <name>ATP</name>
        <dbReference type="ChEBI" id="CHEBI:30616"/>
    </ligand>
</feature>
<feature type="binding site" evidence="11">
    <location>
        <begin position="13"/>
        <end position="16"/>
    </location>
    <ligand>
        <name>ATP</name>
        <dbReference type="ChEBI" id="CHEBI:30616"/>
    </ligand>
</feature>
<evidence type="ECO:0000256" key="5">
    <source>
        <dbReference type="ARBA" id="ARBA00022679"/>
    </source>
</evidence>
<dbReference type="PANTHER" id="PTHR42833:SF4">
    <property type="entry name" value="URIDYLATE KINASE PUMPKIN, CHLOROPLASTIC"/>
    <property type="match status" value="1"/>
</dbReference>
<keyword evidence="5 11" id="KW-0808">Transferase</keyword>
<organism evidence="13">
    <name type="scientific">candidate division WOR-3 bacterium</name>
    <dbReference type="NCBI Taxonomy" id="2052148"/>
    <lineage>
        <taxon>Bacteria</taxon>
        <taxon>Bacteria division WOR-3</taxon>
    </lineage>
</organism>
<dbReference type="InterPro" id="IPR001048">
    <property type="entry name" value="Asp/Glu/Uridylate_kinase"/>
</dbReference>
<comment type="activity regulation">
    <text evidence="11">Inhibited by UTP.</text>
</comment>
<dbReference type="InterPro" id="IPR011817">
    <property type="entry name" value="Uridylate_kinase"/>
</dbReference>
<sequence length="238" mass="26426">MKEKPKYKRILLKLSGEILGDKDYVFSEKSLSILVNEIVEVYRMGVDIGIVIGGGNIIRGSKLVDQLHLDKVTADYTGMLSTVINGMVLQSMIEKKGVSTRMMTAIEIKQIAEPYIRRKALSHLDKRRIVIFTGGTGNPFFTTDTAAVLRASEIGCEVLLKGTKVDGVFDLDPVKNRNAKMFKNINYSSVLIKELNVMDMTAISLSKENKLPIIVFNILKYGNLIKIVKGEKIGTLVS</sequence>
<dbReference type="Pfam" id="PF00696">
    <property type="entry name" value="AA_kinase"/>
    <property type="match status" value="1"/>
</dbReference>
<feature type="binding site" evidence="11">
    <location>
        <position position="54"/>
    </location>
    <ligand>
        <name>UMP</name>
        <dbReference type="ChEBI" id="CHEBI:57865"/>
    </ligand>
</feature>
<feature type="binding site" evidence="11">
    <location>
        <begin position="136"/>
        <end position="143"/>
    </location>
    <ligand>
        <name>UMP</name>
        <dbReference type="ChEBI" id="CHEBI:57865"/>
    </ligand>
</feature>
<reference evidence="13" key="1">
    <citation type="journal article" date="2020" name="mSystems">
        <title>Genome- and Community-Level Interaction Insights into Carbon Utilization and Element Cycling Functions of Hydrothermarchaeota in Hydrothermal Sediment.</title>
        <authorList>
            <person name="Zhou Z."/>
            <person name="Liu Y."/>
            <person name="Xu W."/>
            <person name="Pan J."/>
            <person name="Luo Z.H."/>
            <person name="Li M."/>
        </authorList>
    </citation>
    <scope>NUCLEOTIDE SEQUENCE [LARGE SCALE GENOMIC DNA]</scope>
    <source>
        <strain evidence="13">SpSt-464</strain>
    </source>
</reference>
<dbReference type="InterPro" id="IPR036393">
    <property type="entry name" value="AceGlu_kinase-like_sf"/>
</dbReference>
<keyword evidence="9 11" id="KW-0665">Pyrimidine biosynthesis</keyword>
<evidence type="ECO:0000256" key="2">
    <source>
        <dbReference type="ARBA" id="ARBA00004791"/>
    </source>
</evidence>
<evidence type="ECO:0000256" key="8">
    <source>
        <dbReference type="ARBA" id="ARBA00022840"/>
    </source>
</evidence>
<feature type="binding site" evidence="11">
    <location>
        <position position="172"/>
    </location>
    <ligand>
        <name>ATP</name>
        <dbReference type="ChEBI" id="CHEBI:30616"/>
    </ligand>
</feature>
<evidence type="ECO:0000256" key="3">
    <source>
        <dbReference type="ARBA" id="ARBA00007614"/>
    </source>
</evidence>
<dbReference type="CDD" id="cd04254">
    <property type="entry name" value="AAK_UMPK-PyrH-Ec"/>
    <property type="match status" value="1"/>
</dbReference>
<dbReference type="FunFam" id="3.40.1160.10:FF:000001">
    <property type="entry name" value="Uridylate kinase"/>
    <property type="match status" value="1"/>
</dbReference>
<evidence type="ECO:0000259" key="12">
    <source>
        <dbReference type="Pfam" id="PF00696"/>
    </source>
</evidence>
<gene>
    <name evidence="11" type="primary">pyrH</name>
    <name evidence="13" type="ORF">ENS15_04400</name>
</gene>
<feature type="binding site" evidence="11">
    <location>
        <position position="55"/>
    </location>
    <ligand>
        <name>ATP</name>
        <dbReference type="ChEBI" id="CHEBI:30616"/>
    </ligand>
</feature>
<comment type="subunit">
    <text evidence="11">Homohexamer.</text>
</comment>
<dbReference type="InterPro" id="IPR015963">
    <property type="entry name" value="Uridylate_kinase_bac"/>
</dbReference>
<name>A0A7C3J6E8_UNCW3</name>
<dbReference type="GO" id="GO:0006225">
    <property type="term" value="P:UDP biosynthetic process"/>
    <property type="evidence" value="ECO:0007669"/>
    <property type="project" value="TreeGrafter"/>
</dbReference>
<evidence type="ECO:0000256" key="10">
    <source>
        <dbReference type="ARBA" id="ARBA00047767"/>
    </source>
</evidence>
<feature type="binding site" evidence="11">
    <location>
        <position position="163"/>
    </location>
    <ligand>
        <name>ATP</name>
        <dbReference type="ChEBI" id="CHEBI:30616"/>
    </ligand>
</feature>
<comment type="caution">
    <text evidence="11">Lacks conserved residue(s) required for the propagation of feature annotation.</text>
</comment>
<comment type="caution">
    <text evidence="13">The sequence shown here is derived from an EMBL/GenBank/DDBJ whole genome shotgun (WGS) entry which is preliminary data.</text>
</comment>
<dbReference type="GO" id="GO:0033862">
    <property type="term" value="F:UMP kinase activity"/>
    <property type="evidence" value="ECO:0007669"/>
    <property type="project" value="UniProtKB-EC"/>
</dbReference>
<dbReference type="EC" id="2.7.4.22" evidence="11"/>
<comment type="function">
    <text evidence="11">Catalyzes the reversible phosphorylation of UMP to UDP.</text>
</comment>
<comment type="pathway">
    <text evidence="2 11">Pyrimidine metabolism; CTP biosynthesis via de novo pathway; UDP from UMP (UMPK route): step 1/1.</text>
</comment>
<dbReference type="GO" id="GO:0005524">
    <property type="term" value="F:ATP binding"/>
    <property type="evidence" value="ECO:0007669"/>
    <property type="project" value="UniProtKB-KW"/>
</dbReference>
<dbReference type="PANTHER" id="PTHR42833">
    <property type="entry name" value="URIDYLATE KINASE"/>
    <property type="match status" value="1"/>
</dbReference>
<evidence type="ECO:0000256" key="4">
    <source>
        <dbReference type="ARBA" id="ARBA00022490"/>
    </source>
</evidence>
<evidence type="ECO:0000256" key="11">
    <source>
        <dbReference type="HAMAP-Rule" id="MF_01220"/>
    </source>
</evidence>
<dbReference type="PIRSF" id="PIRSF005650">
    <property type="entry name" value="Uridylate_kin"/>
    <property type="match status" value="1"/>
</dbReference>
<feature type="domain" description="Aspartate/glutamate/uridylate kinase" evidence="12">
    <location>
        <begin position="8"/>
        <end position="217"/>
    </location>
</feature>
<comment type="similarity">
    <text evidence="3 11">Belongs to the UMP kinase family.</text>
</comment>
<evidence type="ECO:0000256" key="7">
    <source>
        <dbReference type="ARBA" id="ARBA00022777"/>
    </source>
</evidence>
<evidence type="ECO:0000256" key="9">
    <source>
        <dbReference type="ARBA" id="ARBA00022975"/>
    </source>
</evidence>
<dbReference type="AlphaFoldDB" id="A0A7C3J6E8"/>
<keyword evidence="6 11" id="KW-0547">Nucleotide-binding</keyword>
<keyword evidence="7 11" id="KW-0418">Kinase</keyword>
<evidence type="ECO:0000313" key="13">
    <source>
        <dbReference type="EMBL" id="HFK23873.1"/>
    </source>
</evidence>
<accession>A0A7C3J6E8</accession>
<evidence type="ECO:0000256" key="1">
    <source>
        <dbReference type="ARBA" id="ARBA00004496"/>
    </source>
</evidence>
<keyword evidence="8 11" id="KW-0067">ATP-binding</keyword>
<dbReference type="Gene3D" id="3.40.1160.10">
    <property type="entry name" value="Acetylglutamate kinase-like"/>
    <property type="match status" value="1"/>
</dbReference>
<protein>
    <recommendedName>
        <fullName evidence="11">Uridylate kinase</fullName>
        <shortName evidence="11">UK</shortName>
        <ecNumber evidence="11">2.7.4.22</ecNumber>
    </recommendedName>
    <alternativeName>
        <fullName evidence="11">Uridine monophosphate kinase</fullName>
        <shortName evidence="11">UMP kinase</shortName>
        <shortName evidence="11">UMPK</shortName>
    </alternativeName>
</protein>
<comment type="catalytic activity">
    <reaction evidence="10 11">
        <text>UMP + ATP = UDP + ADP</text>
        <dbReference type="Rhea" id="RHEA:24400"/>
        <dbReference type="ChEBI" id="CHEBI:30616"/>
        <dbReference type="ChEBI" id="CHEBI:57865"/>
        <dbReference type="ChEBI" id="CHEBI:58223"/>
        <dbReference type="ChEBI" id="CHEBI:456216"/>
        <dbReference type="EC" id="2.7.4.22"/>
    </reaction>
</comment>
<keyword evidence="4 11" id="KW-0963">Cytoplasm</keyword>